<dbReference type="InterPro" id="IPR027417">
    <property type="entry name" value="P-loop_NTPase"/>
</dbReference>
<dbReference type="EMBL" id="JBBPBN010000007">
    <property type="protein sequence ID" value="KAK9034748.1"/>
    <property type="molecule type" value="Genomic_DNA"/>
</dbReference>
<dbReference type="Gene3D" id="3.40.50.300">
    <property type="entry name" value="P-loop containing nucleotide triphosphate hydrolases"/>
    <property type="match status" value="1"/>
</dbReference>
<dbReference type="PANTHER" id="PTHR36766:SF30">
    <property type="entry name" value="TIR-NBS TYPE DISEASE RESISTANCE PROTEIN-RELATED"/>
    <property type="match status" value="1"/>
</dbReference>
<feature type="domain" description="NB-ARC" evidence="3">
    <location>
        <begin position="131"/>
        <end position="302"/>
    </location>
</feature>
<evidence type="ECO:0000259" key="3">
    <source>
        <dbReference type="Pfam" id="PF00931"/>
    </source>
</evidence>
<accession>A0ABR2TC49</accession>
<name>A0ABR2TC49_9ROSI</name>
<evidence type="ECO:0000256" key="2">
    <source>
        <dbReference type="SAM" id="MobiDB-lite"/>
    </source>
</evidence>
<keyword evidence="1" id="KW-0611">Plant defense</keyword>
<proteinExistence type="predicted"/>
<sequence>MSAKNICFVRDFGFSLSDCILSCFWAATATESIMSSRTNPDQSDNSSQVLYDSFMKELSNDDEPPASMLQSLCRMNSSTETVEYPVGGDPDEPRNFTEDEIRQFLKRIYEPVLNPEKVHGFGYDEKTLKMWLLSEKTRDSFKLLGVVGMLGVGKTALCRLILNEKDVKQHYFPRILVTLSESEELEKVVERMLEHLGVEEGIIDTISRENKLPGLLYALHLRLNGKKFLIVLDNVNEKDGYYEKLVSCLKDGHGFPKAYGGAVILNGRHEEAIKKIVGERNVHGVELLSCHDDCWEIYQTLALGEDGIHMYPRSGEASQEVKEELKKKCGGLPLAARIMGELKYREKTTAHTVAEQDPTENTAKTSGEGAKQDSPDAASASTGSSLEPKP</sequence>
<dbReference type="Pfam" id="PF00931">
    <property type="entry name" value="NB-ARC"/>
    <property type="match status" value="1"/>
</dbReference>
<reference evidence="4 5" key="1">
    <citation type="journal article" date="2024" name="G3 (Bethesda)">
        <title>Genome assembly of Hibiscus sabdariffa L. provides insights into metabolisms of medicinal natural products.</title>
        <authorList>
            <person name="Kim T."/>
        </authorList>
    </citation>
    <scope>NUCLEOTIDE SEQUENCE [LARGE SCALE GENOMIC DNA]</scope>
    <source>
        <strain evidence="4">TK-2024</strain>
        <tissue evidence="4">Old leaves</tissue>
    </source>
</reference>
<dbReference type="PRINTS" id="PR00364">
    <property type="entry name" value="DISEASERSIST"/>
</dbReference>
<keyword evidence="5" id="KW-1185">Reference proteome</keyword>
<dbReference type="InterPro" id="IPR002182">
    <property type="entry name" value="NB-ARC"/>
</dbReference>
<dbReference type="Proteomes" id="UP001396334">
    <property type="component" value="Unassembled WGS sequence"/>
</dbReference>
<protein>
    <recommendedName>
        <fullName evidence="3">NB-ARC domain-containing protein</fullName>
    </recommendedName>
</protein>
<gene>
    <name evidence="4" type="ORF">V6N11_050901</name>
</gene>
<organism evidence="4 5">
    <name type="scientific">Hibiscus sabdariffa</name>
    <name type="common">roselle</name>
    <dbReference type="NCBI Taxonomy" id="183260"/>
    <lineage>
        <taxon>Eukaryota</taxon>
        <taxon>Viridiplantae</taxon>
        <taxon>Streptophyta</taxon>
        <taxon>Embryophyta</taxon>
        <taxon>Tracheophyta</taxon>
        <taxon>Spermatophyta</taxon>
        <taxon>Magnoliopsida</taxon>
        <taxon>eudicotyledons</taxon>
        <taxon>Gunneridae</taxon>
        <taxon>Pentapetalae</taxon>
        <taxon>rosids</taxon>
        <taxon>malvids</taxon>
        <taxon>Malvales</taxon>
        <taxon>Malvaceae</taxon>
        <taxon>Malvoideae</taxon>
        <taxon>Hibiscus</taxon>
    </lineage>
</organism>
<evidence type="ECO:0000256" key="1">
    <source>
        <dbReference type="ARBA" id="ARBA00022821"/>
    </source>
</evidence>
<feature type="region of interest" description="Disordered" evidence="2">
    <location>
        <begin position="347"/>
        <end position="390"/>
    </location>
</feature>
<dbReference type="PANTHER" id="PTHR36766">
    <property type="entry name" value="PLANT BROAD-SPECTRUM MILDEW RESISTANCE PROTEIN RPW8"/>
    <property type="match status" value="1"/>
</dbReference>
<evidence type="ECO:0000313" key="4">
    <source>
        <dbReference type="EMBL" id="KAK9034748.1"/>
    </source>
</evidence>
<comment type="caution">
    <text evidence="4">The sequence shown here is derived from an EMBL/GenBank/DDBJ whole genome shotgun (WGS) entry which is preliminary data.</text>
</comment>
<dbReference type="SUPFAM" id="SSF52540">
    <property type="entry name" value="P-loop containing nucleoside triphosphate hydrolases"/>
    <property type="match status" value="1"/>
</dbReference>
<evidence type="ECO:0000313" key="5">
    <source>
        <dbReference type="Proteomes" id="UP001396334"/>
    </source>
</evidence>
<feature type="compositionally biased region" description="Polar residues" evidence="2">
    <location>
        <begin position="379"/>
        <end position="390"/>
    </location>
</feature>